<gene>
    <name evidence="1" type="ORF">J2800_002286</name>
</gene>
<organism evidence="1 2">
    <name type="scientific">Caulobacter rhizosphaerae</name>
    <dbReference type="NCBI Taxonomy" id="2010972"/>
    <lineage>
        <taxon>Bacteria</taxon>
        <taxon>Pseudomonadati</taxon>
        <taxon>Pseudomonadota</taxon>
        <taxon>Alphaproteobacteria</taxon>
        <taxon>Caulobacterales</taxon>
        <taxon>Caulobacteraceae</taxon>
        <taxon>Caulobacter</taxon>
    </lineage>
</organism>
<evidence type="ECO:0000313" key="1">
    <source>
        <dbReference type="EMBL" id="MDR6531539.1"/>
    </source>
</evidence>
<dbReference type="Proteomes" id="UP001262754">
    <property type="component" value="Unassembled WGS sequence"/>
</dbReference>
<proteinExistence type="predicted"/>
<dbReference type="EMBL" id="JAVDRL010000006">
    <property type="protein sequence ID" value="MDR6531539.1"/>
    <property type="molecule type" value="Genomic_DNA"/>
</dbReference>
<evidence type="ECO:0000313" key="2">
    <source>
        <dbReference type="Proteomes" id="UP001262754"/>
    </source>
</evidence>
<dbReference type="RefSeq" id="WP_163229564.1">
    <property type="nucleotide sequence ID" value="NZ_CP048815.1"/>
</dbReference>
<accession>A0ABU1MZC0</accession>
<reference evidence="1 2" key="1">
    <citation type="submission" date="2023-07" db="EMBL/GenBank/DDBJ databases">
        <title>Sorghum-associated microbial communities from plants grown in Nebraska, USA.</title>
        <authorList>
            <person name="Schachtman D."/>
        </authorList>
    </citation>
    <scope>NUCLEOTIDE SEQUENCE [LARGE SCALE GENOMIC DNA]</scope>
    <source>
        <strain evidence="1 2">DS2154</strain>
    </source>
</reference>
<keyword evidence="2" id="KW-1185">Reference proteome</keyword>
<sequence>MPLFLRLRDWAAWAVIIVESRLLAAPAPVRGWLRDISRLLRLKRWIRID</sequence>
<name>A0ABU1MZC0_9CAUL</name>
<comment type="caution">
    <text evidence="1">The sequence shown here is derived from an EMBL/GenBank/DDBJ whole genome shotgun (WGS) entry which is preliminary data.</text>
</comment>
<protein>
    <submittedName>
        <fullName evidence="1">Uncharacterized protein</fullName>
    </submittedName>
</protein>